<reference evidence="1" key="1">
    <citation type="journal article" date="2007" name="Microbiology">
        <title>Comparative analysis of the Corynebacterium glutamicum group and complete genome sequence of strain R.</title>
        <authorList>
            <person name="Yukawa H."/>
            <person name="Omumasaba C.A."/>
            <person name="Nonaka H."/>
            <person name="Kos P."/>
            <person name="Okai N."/>
            <person name="Suzuki N."/>
            <person name="Suda M."/>
            <person name="Tsuge Y."/>
            <person name="Watanabe J."/>
            <person name="Ikeda Y."/>
            <person name="Vertes A.A."/>
            <person name="Inui M."/>
        </authorList>
    </citation>
    <scope>NUCLEOTIDE SEQUENCE</scope>
    <source>
        <strain evidence="1">R</strain>
    </source>
</reference>
<gene>
    <name evidence="1" type="ordered locus">cgR_6038</name>
</gene>
<evidence type="ECO:0000313" key="1">
    <source>
        <dbReference type="EMBL" id="BAQ21100.1"/>
    </source>
</evidence>
<proteinExistence type="predicted"/>
<dbReference type="Proteomes" id="UP000006698">
    <property type="component" value="Chromosome"/>
</dbReference>
<dbReference type="EMBL" id="AP009044">
    <property type="protein sequence ID" value="BAQ21100.1"/>
    <property type="molecule type" value="Genomic_DNA"/>
</dbReference>
<accession>A0AB72VFI0</accession>
<sequence>MRSLPLLRTRGGISQGTPCRRRASCSSPHTRRYFLPKVEKIKCINLFSAHAEVFPEYGNQFDAWGALLRTRGGISSKMLHYATLFNSSPHTRRYFLRPCYLGRWFVLFSAHAEVFPIGRNWPSFARALLRTRGGISSYYTWLRPSSRSSPHTRRYFHDT</sequence>
<dbReference type="KEGG" id="cgt:cgR_6038"/>
<organism evidence="1">
    <name type="scientific">Corynebacterium glutamicum (strain R)</name>
    <dbReference type="NCBI Taxonomy" id="340322"/>
    <lineage>
        <taxon>Bacteria</taxon>
        <taxon>Bacillati</taxon>
        <taxon>Actinomycetota</taxon>
        <taxon>Actinomycetes</taxon>
        <taxon>Mycobacteriales</taxon>
        <taxon>Corynebacteriaceae</taxon>
        <taxon>Corynebacterium</taxon>
    </lineage>
</organism>
<dbReference type="AlphaFoldDB" id="A0AB72VFI0"/>
<name>A0AB72VFI0_CORGB</name>
<protein>
    <submittedName>
        <fullName evidence="1">Uncharacterized protein</fullName>
    </submittedName>
</protein>